<evidence type="ECO:0000313" key="9">
    <source>
        <dbReference type="Proteomes" id="UP000604825"/>
    </source>
</evidence>
<comment type="similarity">
    <text evidence="1 5">Belongs to the Bowman-Birk serine protease inhibitor family.</text>
</comment>
<keyword evidence="3 5" id="KW-0722">Serine protease inhibitor</keyword>
<evidence type="ECO:0000256" key="6">
    <source>
        <dbReference type="SAM" id="SignalP"/>
    </source>
</evidence>
<evidence type="ECO:0000313" key="8">
    <source>
        <dbReference type="EMBL" id="CAD6252880.1"/>
    </source>
</evidence>
<keyword evidence="9" id="KW-1185">Reference proteome</keyword>
<feature type="domain" description="Bowman-Birk serine protease inhibitors family" evidence="7">
    <location>
        <begin position="30"/>
        <end position="95"/>
    </location>
</feature>
<dbReference type="GO" id="GO:0005576">
    <property type="term" value="C:extracellular region"/>
    <property type="evidence" value="ECO:0007669"/>
    <property type="project" value="InterPro"/>
</dbReference>
<dbReference type="AlphaFoldDB" id="A0A811Q9U9"/>
<dbReference type="OrthoDB" id="668211at2759"/>
<evidence type="ECO:0000256" key="2">
    <source>
        <dbReference type="ARBA" id="ARBA00022690"/>
    </source>
</evidence>
<dbReference type="Gene3D" id="2.10.69.10">
    <property type="entry name" value="Cysteine Protease (Bromelain) Inhibitor, subunit H"/>
    <property type="match status" value="1"/>
</dbReference>
<dbReference type="InterPro" id="IPR035995">
    <property type="entry name" value="Bowman-Birk_prot_inh"/>
</dbReference>
<feature type="signal peptide" evidence="6">
    <location>
        <begin position="1"/>
        <end position="19"/>
    </location>
</feature>
<dbReference type="Pfam" id="PF00228">
    <property type="entry name" value="Bowman-Birk_leg"/>
    <property type="match status" value="1"/>
</dbReference>
<protein>
    <recommendedName>
        <fullName evidence="7">Bowman-Birk serine protease inhibitors family domain-containing protein</fullName>
    </recommendedName>
</protein>
<proteinExistence type="inferred from homology"/>
<accession>A0A811Q9U9</accession>
<feature type="chain" id="PRO_5032668185" description="Bowman-Birk serine protease inhibitors family domain-containing protein" evidence="6">
    <location>
        <begin position="20"/>
        <end position="108"/>
    </location>
</feature>
<keyword evidence="6" id="KW-0732">Signal</keyword>
<keyword evidence="2 5" id="KW-0646">Protease inhibitor</keyword>
<dbReference type="GO" id="GO:0004867">
    <property type="term" value="F:serine-type endopeptidase inhibitor activity"/>
    <property type="evidence" value="ECO:0007669"/>
    <property type="project" value="UniProtKB-KW"/>
</dbReference>
<comment type="caution">
    <text evidence="8">The sequence shown here is derived from an EMBL/GenBank/DDBJ whole genome shotgun (WGS) entry which is preliminary data.</text>
</comment>
<dbReference type="SUPFAM" id="SSF57247">
    <property type="entry name" value="Bowman-Birk inhibitor, BBI"/>
    <property type="match status" value="1"/>
</dbReference>
<dbReference type="SMART" id="SM00269">
    <property type="entry name" value="BowB"/>
    <property type="match status" value="1"/>
</dbReference>
<evidence type="ECO:0000256" key="5">
    <source>
        <dbReference type="RuleBase" id="RU003856"/>
    </source>
</evidence>
<dbReference type="Proteomes" id="UP000604825">
    <property type="component" value="Unassembled WGS sequence"/>
</dbReference>
<name>A0A811Q9U9_9POAL</name>
<evidence type="ECO:0000256" key="1">
    <source>
        <dbReference type="ARBA" id="ARBA00008506"/>
    </source>
</evidence>
<evidence type="ECO:0000256" key="3">
    <source>
        <dbReference type="ARBA" id="ARBA00022900"/>
    </source>
</evidence>
<dbReference type="EMBL" id="CAJGYO010000009">
    <property type="protein sequence ID" value="CAD6252880.1"/>
    <property type="molecule type" value="Genomic_DNA"/>
</dbReference>
<reference evidence="8" key="1">
    <citation type="submission" date="2020-10" db="EMBL/GenBank/DDBJ databases">
        <authorList>
            <person name="Han B."/>
            <person name="Lu T."/>
            <person name="Zhao Q."/>
            <person name="Huang X."/>
            <person name="Zhao Y."/>
        </authorList>
    </citation>
    <scope>NUCLEOTIDE SEQUENCE</scope>
</reference>
<dbReference type="PANTHER" id="PTHR33479">
    <property type="entry name" value="BOWMAN-BIRK TYPE BRAN TRYPSIN INHIBITOR"/>
    <property type="match status" value="1"/>
</dbReference>
<gene>
    <name evidence="8" type="ORF">NCGR_LOCUS36527</name>
</gene>
<dbReference type="InterPro" id="IPR000877">
    <property type="entry name" value="Prot_inh_BBI"/>
</dbReference>
<sequence length="108" mass="11612">MRRPQVILVVTLAVLGVLAALPLGEGSWPCCDDCGICNRMIPPKCRCNDISAHGCHPECKKCVRNTLTANDDGPGSPVRAYRCADMLTNFCELRCTTAPAAAFLGEVF</sequence>
<evidence type="ECO:0000256" key="4">
    <source>
        <dbReference type="ARBA" id="ARBA00023157"/>
    </source>
</evidence>
<organism evidence="8 9">
    <name type="scientific">Miscanthus lutarioriparius</name>
    <dbReference type="NCBI Taxonomy" id="422564"/>
    <lineage>
        <taxon>Eukaryota</taxon>
        <taxon>Viridiplantae</taxon>
        <taxon>Streptophyta</taxon>
        <taxon>Embryophyta</taxon>
        <taxon>Tracheophyta</taxon>
        <taxon>Spermatophyta</taxon>
        <taxon>Magnoliopsida</taxon>
        <taxon>Liliopsida</taxon>
        <taxon>Poales</taxon>
        <taxon>Poaceae</taxon>
        <taxon>PACMAD clade</taxon>
        <taxon>Panicoideae</taxon>
        <taxon>Andropogonodae</taxon>
        <taxon>Andropogoneae</taxon>
        <taxon>Saccharinae</taxon>
        <taxon>Miscanthus</taxon>
    </lineage>
</organism>
<dbReference type="PANTHER" id="PTHR33479:SF13">
    <property type="entry name" value="BOWMAN-BIRK TYPE TRYPSIN INHIBITOR"/>
    <property type="match status" value="1"/>
</dbReference>
<dbReference type="CDD" id="cd00023">
    <property type="entry name" value="BBI"/>
    <property type="match status" value="1"/>
</dbReference>
<evidence type="ECO:0000259" key="7">
    <source>
        <dbReference type="SMART" id="SM00269"/>
    </source>
</evidence>
<keyword evidence="4" id="KW-1015">Disulfide bond</keyword>